<name>A0A8H7D1P5_9AGAR</name>
<protein>
    <submittedName>
        <fullName evidence="2">Uncharacterized protein</fullName>
    </submittedName>
</protein>
<gene>
    <name evidence="2" type="ORF">MVEN_00874500</name>
</gene>
<accession>A0A8H7D1P5</accession>
<evidence type="ECO:0000313" key="3">
    <source>
        <dbReference type="Proteomes" id="UP000620124"/>
    </source>
</evidence>
<dbReference type="OrthoDB" id="2963500at2759"/>
<feature type="region of interest" description="Disordered" evidence="1">
    <location>
        <begin position="222"/>
        <end position="248"/>
    </location>
</feature>
<keyword evidence="3" id="KW-1185">Reference proteome</keyword>
<dbReference type="AlphaFoldDB" id="A0A8H7D1P5"/>
<organism evidence="2 3">
    <name type="scientific">Mycena venus</name>
    <dbReference type="NCBI Taxonomy" id="2733690"/>
    <lineage>
        <taxon>Eukaryota</taxon>
        <taxon>Fungi</taxon>
        <taxon>Dikarya</taxon>
        <taxon>Basidiomycota</taxon>
        <taxon>Agaricomycotina</taxon>
        <taxon>Agaricomycetes</taxon>
        <taxon>Agaricomycetidae</taxon>
        <taxon>Agaricales</taxon>
        <taxon>Marasmiineae</taxon>
        <taxon>Mycenaceae</taxon>
        <taxon>Mycena</taxon>
    </lineage>
</organism>
<evidence type="ECO:0000313" key="2">
    <source>
        <dbReference type="EMBL" id="KAF7358255.1"/>
    </source>
</evidence>
<proteinExistence type="predicted"/>
<sequence length="248" mass="27926">MQTERPPRTTSELAAIPALLRVLLPPYLLRIPNVNLYSRKPDGMLHYFVEVVGPYGRLLNKGFPSAVCVAEDTPPGNKEYLLPHVGNFLRLLSLAHIIAMQTAVMLHLPATVPSQCITALGYVRKFHHLLGHPSYGFRKEAEDTYFHLVEDLMKAARSARSSNLDPIDIPYMAGLEHVPCVPSWTVEQIRLLVAQELVDPWVAEKYWVCERIQDCNRVGKDLSRMQGSERSGDWYPDPTPPNFAGQVS</sequence>
<reference evidence="2" key="1">
    <citation type="submission" date="2020-05" db="EMBL/GenBank/DDBJ databases">
        <title>Mycena genomes resolve the evolution of fungal bioluminescence.</title>
        <authorList>
            <person name="Tsai I.J."/>
        </authorList>
    </citation>
    <scope>NUCLEOTIDE SEQUENCE</scope>
    <source>
        <strain evidence="2">CCC161011</strain>
    </source>
</reference>
<dbReference type="Proteomes" id="UP000620124">
    <property type="component" value="Unassembled WGS sequence"/>
</dbReference>
<evidence type="ECO:0000256" key="1">
    <source>
        <dbReference type="SAM" id="MobiDB-lite"/>
    </source>
</evidence>
<dbReference type="EMBL" id="JACAZI010000006">
    <property type="protein sequence ID" value="KAF7358255.1"/>
    <property type="molecule type" value="Genomic_DNA"/>
</dbReference>
<comment type="caution">
    <text evidence="2">The sequence shown here is derived from an EMBL/GenBank/DDBJ whole genome shotgun (WGS) entry which is preliminary data.</text>
</comment>